<evidence type="ECO:0000256" key="5">
    <source>
        <dbReference type="ARBA" id="ARBA00023136"/>
    </source>
</evidence>
<keyword evidence="10" id="KW-1185">Reference proteome</keyword>
<keyword evidence="2 6" id="KW-1003">Cell membrane</keyword>
<dbReference type="Pfam" id="PF05425">
    <property type="entry name" value="CopD"/>
    <property type="match status" value="1"/>
</dbReference>
<dbReference type="Proteomes" id="UP001271640">
    <property type="component" value="Unassembled WGS sequence"/>
</dbReference>
<feature type="transmembrane region" description="Helical" evidence="6">
    <location>
        <begin position="6"/>
        <end position="33"/>
    </location>
</feature>
<feature type="transmembrane region" description="Helical" evidence="6">
    <location>
        <begin position="95"/>
        <end position="113"/>
    </location>
</feature>
<feature type="transmembrane region" description="Helical" evidence="6">
    <location>
        <begin position="161"/>
        <end position="178"/>
    </location>
</feature>
<keyword evidence="6" id="KW-0186">Copper</keyword>
<evidence type="ECO:0000256" key="7">
    <source>
        <dbReference type="SAM" id="MobiDB-lite"/>
    </source>
</evidence>
<evidence type="ECO:0000256" key="2">
    <source>
        <dbReference type="ARBA" id="ARBA00022475"/>
    </source>
</evidence>
<evidence type="ECO:0000259" key="8">
    <source>
        <dbReference type="Pfam" id="PF05425"/>
    </source>
</evidence>
<name>A0ABU4SNA4_9GAMM</name>
<evidence type="ECO:0000256" key="6">
    <source>
        <dbReference type="RuleBase" id="RU369037"/>
    </source>
</evidence>
<evidence type="ECO:0000256" key="1">
    <source>
        <dbReference type="ARBA" id="ARBA00004651"/>
    </source>
</evidence>
<feature type="transmembrane region" description="Helical" evidence="6">
    <location>
        <begin position="318"/>
        <end position="341"/>
    </location>
</feature>
<feature type="transmembrane region" description="Helical" evidence="6">
    <location>
        <begin position="120"/>
        <end position="141"/>
    </location>
</feature>
<dbReference type="InterPro" id="IPR008457">
    <property type="entry name" value="Cu-R_CopD_dom"/>
</dbReference>
<dbReference type="InterPro" id="IPR032694">
    <property type="entry name" value="CopC/D"/>
</dbReference>
<feature type="compositionally biased region" description="Basic and acidic residues" evidence="7">
    <location>
        <begin position="210"/>
        <end position="221"/>
    </location>
</feature>
<gene>
    <name evidence="9" type="ORF">FE394_12605</name>
</gene>
<protein>
    <recommendedName>
        <fullName evidence="6">Copper resistance protein D</fullName>
    </recommendedName>
</protein>
<feature type="region of interest" description="Disordered" evidence="7">
    <location>
        <begin position="198"/>
        <end position="230"/>
    </location>
</feature>
<comment type="similarity">
    <text evidence="6">Belongs to the CopD family.</text>
</comment>
<dbReference type="RefSeq" id="WP_319926731.1">
    <property type="nucleotide sequence ID" value="NZ_VCDP01000049.1"/>
</dbReference>
<keyword evidence="4 6" id="KW-1133">Transmembrane helix</keyword>
<feature type="transmembrane region" description="Helical" evidence="6">
    <location>
        <begin position="251"/>
        <end position="273"/>
    </location>
</feature>
<keyword evidence="6" id="KW-0997">Cell inner membrane</keyword>
<feature type="transmembrane region" description="Helical" evidence="6">
    <location>
        <begin position="45"/>
        <end position="66"/>
    </location>
</feature>
<comment type="subcellular location">
    <subcellularLocation>
        <location evidence="6">Cell inner membrane</location>
        <topology evidence="6">Multi-pass membrane protein</topology>
    </subcellularLocation>
    <subcellularLocation>
        <location evidence="1">Cell membrane</location>
        <topology evidence="1">Multi-pass membrane protein</topology>
    </subcellularLocation>
</comment>
<keyword evidence="5 6" id="KW-0472">Membrane</keyword>
<comment type="caution">
    <text evidence="9">The sequence shown here is derived from an EMBL/GenBank/DDBJ whole genome shotgun (WGS) entry which is preliminary data.</text>
</comment>
<feature type="transmembrane region" description="Helical" evidence="6">
    <location>
        <begin position="285"/>
        <end position="306"/>
    </location>
</feature>
<dbReference type="PANTHER" id="PTHR34820">
    <property type="entry name" value="INNER MEMBRANE PROTEIN YEBZ"/>
    <property type="match status" value="1"/>
</dbReference>
<reference evidence="10" key="1">
    <citation type="journal article" date="2024" name="Toxins">
        <title>Genome Sequence Analysis of Native Xenorhabdus Strains Isolated from Entomopathogenic Nematodes in Argentina.</title>
        <authorList>
            <person name="Palma L."/>
            <person name="Frizzo L."/>
            <person name="Kaiser S."/>
            <person name="Berry C."/>
            <person name="Caballero P."/>
            <person name="Bode H.B."/>
            <person name="Del Valle E.E."/>
        </authorList>
    </citation>
    <scope>NUCLEOTIDE SEQUENCE [LARGE SCALE GENOMIC DNA]</scope>
    <source>
        <strain evidence="10">Reich</strain>
    </source>
</reference>
<comment type="function">
    <text evidence="6">Involved in copper resistance.</text>
</comment>
<proteinExistence type="inferred from homology"/>
<sequence length="346" mass="38529">MISLEALYIFCRFSHFVAVMLMFGLNLFTIMLISGHFSTLMRERLKIGVSISTVLALVTSIVWFIVQAGLMGDGWTDTYVPAIWLAVLETAFGQVWKWQLLIAVLAVGALFLSHAKVRNVLLLSCSVILLSSHAFIGHAAMHEGNIGLLFQINQVIHLLSAGYWFGGLWPFLLCLQFLRLRKVSEENLYLNSKYVDSSQHEGKTGCSGRSHSERSNSERSHSGRSNSGNGSTSLYAESIAAMRKFSFYGHFAVFLVIVTGIVSSAILIPGWPIFSRVLSEYQSMLWLKIVLIVGMVLLALSNRYILVPKLRQQRCYQLLIINSWLEIILGTSALLCVAIFATQSPA</sequence>
<evidence type="ECO:0000313" key="10">
    <source>
        <dbReference type="Proteomes" id="UP001271640"/>
    </source>
</evidence>
<feature type="domain" description="Copper resistance protein D" evidence="8">
    <location>
        <begin position="240"/>
        <end position="339"/>
    </location>
</feature>
<evidence type="ECO:0000256" key="3">
    <source>
        <dbReference type="ARBA" id="ARBA00022692"/>
    </source>
</evidence>
<dbReference type="PANTHER" id="PTHR34820:SF4">
    <property type="entry name" value="INNER MEMBRANE PROTEIN YEBZ"/>
    <property type="match status" value="1"/>
</dbReference>
<accession>A0ABU4SNA4</accession>
<evidence type="ECO:0000313" key="9">
    <source>
        <dbReference type="EMBL" id="MDX8000020.1"/>
    </source>
</evidence>
<organism evidence="9 10">
    <name type="scientific">Xenorhabdus littoralis</name>
    <dbReference type="NCBI Taxonomy" id="2582835"/>
    <lineage>
        <taxon>Bacteria</taxon>
        <taxon>Pseudomonadati</taxon>
        <taxon>Pseudomonadota</taxon>
        <taxon>Gammaproteobacteria</taxon>
        <taxon>Enterobacterales</taxon>
        <taxon>Morganellaceae</taxon>
        <taxon>Xenorhabdus</taxon>
    </lineage>
</organism>
<keyword evidence="3 6" id="KW-0812">Transmembrane</keyword>
<dbReference type="EMBL" id="VCDP01000049">
    <property type="protein sequence ID" value="MDX8000020.1"/>
    <property type="molecule type" value="Genomic_DNA"/>
</dbReference>
<evidence type="ECO:0000256" key="4">
    <source>
        <dbReference type="ARBA" id="ARBA00022989"/>
    </source>
</evidence>